<feature type="compositionally biased region" description="Acidic residues" evidence="1">
    <location>
        <begin position="299"/>
        <end position="312"/>
    </location>
</feature>
<feature type="compositionally biased region" description="Basic and acidic residues" evidence="1">
    <location>
        <begin position="288"/>
        <end position="298"/>
    </location>
</feature>
<feature type="compositionally biased region" description="Basic and acidic residues" evidence="1">
    <location>
        <begin position="398"/>
        <end position="409"/>
    </location>
</feature>
<keyword evidence="4" id="KW-1185">Reference proteome</keyword>
<evidence type="ECO:0000256" key="2">
    <source>
        <dbReference type="SAM" id="SignalP"/>
    </source>
</evidence>
<proteinExistence type="predicted"/>
<dbReference type="EMBL" id="JAPDDT010000006">
    <property type="protein sequence ID" value="MCW1923850.1"/>
    <property type="molecule type" value="Genomic_DNA"/>
</dbReference>
<dbReference type="RefSeq" id="WP_264487957.1">
    <property type="nucleotide sequence ID" value="NZ_JAPDDT010000006.1"/>
</dbReference>
<name>A0ABT3GK05_9BACT</name>
<feature type="signal peptide" evidence="2">
    <location>
        <begin position="1"/>
        <end position="26"/>
    </location>
</feature>
<protein>
    <submittedName>
        <fullName evidence="3">Uncharacterized protein</fullName>
    </submittedName>
</protein>
<feature type="compositionally biased region" description="Acidic residues" evidence="1">
    <location>
        <begin position="327"/>
        <end position="340"/>
    </location>
</feature>
<feature type="region of interest" description="Disordered" evidence="1">
    <location>
        <begin position="244"/>
        <end position="452"/>
    </location>
</feature>
<evidence type="ECO:0000313" key="4">
    <source>
        <dbReference type="Proteomes" id="UP001320876"/>
    </source>
</evidence>
<dbReference type="Proteomes" id="UP001320876">
    <property type="component" value="Unassembled WGS sequence"/>
</dbReference>
<evidence type="ECO:0000313" key="3">
    <source>
        <dbReference type="EMBL" id="MCW1923850.1"/>
    </source>
</evidence>
<feature type="compositionally biased region" description="Acidic residues" evidence="1">
    <location>
        <begin position="410"/>
        <end position="424"/>
    </location>
</feature>
<organism evidence="3 4">
    <name type="scientific">Luteolibacter arcticus</name>
    <dbReference type="NCBI Taxonomy" id="1581411"/>
    <lineage>
        <taxon>Bacteria</taxon>
        <taxon>Pseudomonadati</taxon>
        <taxon>Verrucomicrobiota</taxon>
        <taxon>Verrucomicrobiia</taxon>
        <taxon>Verrucomicrobiales</taxon>
        <taxon>Verrucomicrobiaceae</taxon>
        <taxon>Luteolibacter</taxon>
    </lineage>
</organism>
<reference evidence="3 4" key="1">
    <citation type="submission" date="2022-10" db="EMBL/GenBank/DDBJ databases">
        <title>Luteolibacter arcticus strain CCTCC AB 2014275, whole genome shotgun sequencing project.</title>
        <authorList>
            <person name="Zhao G."/>
            <person name="Shen L."/>
        </authorList>
    </citation>
    <scope>NUCLEOTIDE SEQUENCE [LARGE SCALE GENOMIC DNA]</scope>
    <source>
        <strain evidence="3 4">CCTCC AB 2014275</strain>
    </source>
</reference>
<keyword evidence="2" id="KW-0732">Signal</keyword>
<sequence length="712" mass="74323">MHTSPSMPAAALAALFSLALPTASQAATIQNVDQTFAAHPPVADFYAYNNNTAGNTWTVNGNITLGNGSTADSRLFVGVNFTSIAANGLLTLHGANGSGDTFLINGYHPADPILGRLGHVSGGNWVATINIDGGLAVTMGGRKMRYEAGTNTINVVNGSLNFTTAGFGWAEAGSANAFVKVVLTQGGSLIVPGVLNDAAGVASWAVSSGTGVELNDVTVEGAPGHLLAFNNDGVNTTITSIQSDSDGDGLLNDWEVANDLDPNDDGTDVFDNGREGDPDQDLSLNWEEQARGTDPQDHDTDDDGADDVDETDTNVWVSEFNRGTDPLDPDTDGDGLEDGVESNSGTYVDGDDTGTHPLKTDSDNDGLSDFIEDNSGDFISGADPGTNPNLADTDGDGMPDKYEIDKEQDPTDDDDASGDTDEDGVNNFDEFTRGTDPVSTSGTASVASVDASPYTPDGTDLLQTNLGSVSAASAWVTTNEPTTNPADSAMLLADGILQTGVAGPPNTHLQGLAGEVGDFVEFRLNTATHTAGFDITQIDTFAHWQDFRSRQAYSIEMRQVGSSTFTEIVPSAIWHANTSADAKSTRVRHISNGAIGTKLATGVDAIRFVFADPTAAAVAWSMYREIDVIGTAVPVDAMTLKTLGFGISAPNAFDMQASGLTVGATYHLRRSATLGEPWTTVGDPIVPASSSQMLSDPNPLAGKAFYRLERNP</sequence>
<comment type="caution">
    <text evidence="3">The sequence shown here is derived from an EMBL/GenBank/DDBJ whole genome shotgun (WGS) entry which is preliminary data.</text>
</comment>
<feature type="chain" id="PRO_5047019030" evidence="2">
    <location>
        <begin position="27"/>
        <end position="712"/>
    </location>
</feature>
<evidence type="ECO:0000256" key="1">
    <source>
        <dbReference type="SAM" id="MobiDB-lite"/>
    </source>
</evidence>
<feature type="compositionally biased region" description="Acidic residues" evidence="1">
    <location>
        <begin position="363"/>
        <end position="375"/>
    </location>
</feature>
<feature type="compositionally biased region" description="Low complexity" evidence="1">
    <location>
        <begin position="438"/>
        <end position="452"/>
    </location>
</feature>
<accession>A0ABT3GK05</accession>
<feature type="compositionally biased region" description="Acidic residues" evidence="1">
    <location>
        <begin position="256"/>
        <end position="268"/>
    </location>
</feature>
<gene>
    <name evidence="3" type="ORF">OKA05_14880</name>
</gene>